<dbReference type="SMART" id="SM00184">
    <property type="entry name" value="RING"/>
    <property type="match status" value="1"/>
</dbReference>
<dbReference type="InterPro" id="IPR018957">
    <property type="entry name" value="Znf_C3HC4_RING-type"/>
</dbReference>
<evidence type="ECO:0000256" key="7">
    <source>
        <dbReference type="SAM" id="MobiDB-lite"/>
    </source>
</evidence>
<feature type="non-terminal residue" evidence="10">
    <location>
        <position position="501"/>
    </location>
</feature>
<accession>A0A1Y1XSU2</accession>
<evidence type="ECO:0000256" key="6">
    <source>
        <dbReference type="PROSITE-ProRule" id="PRU00175"/>
    </source>
</evidence>
<evidence type="ECO:0000256" key="5">
    <source>
        <dbReference type="ARBA" id="ARBA00022833"/>
    </source>
</evidence>
<dbReference type="SUPFAM" id="SSF49879">
    <property type="entry name" value="SMAD/FHA domain"/>
    <property type="match status" value="1"/>
</dbReference>
<dbReference type="PANTHER" id="PTHR23308">
    <property type="entry name" value="NUCLEAR INHIBITOR OF PROTEIN PHOSPHATASE-1"/>
    <property type="match status" value="1"/>
</dbReference>
<dbReference type="AlphaFoldDB" id="A0A1Y1XSU2"/>
<dbReference type="STRING" id="1314790.A0A1Y1XSU2"/>
<gene>
    <name evidence="10" type="ORF">K493DRAFT_341211</name>
</gene>
<evidence type="ECO:0000256" key="4">
    <source>
        <dbReference type="ARBA" id="ARBA00022771"/>
    </source>
</evidence>
<dbReference type="InterPro" id="IPR001841">
    <property type="entry name" value="Znf_RING"/>
</dbReference>
<feature type="domain" description="FHA" evidence="8">
    <location>
        <begin position="28"/>
        <end position="77"/>
    </location>
</feature>
<dbReference type="PROSITE" id="PS50089">
    <property type="entry name" value="ZF_RING_2"/>
    <property type="match status" value="1"/>
</dbReference>
<name>A0A1Y1XSU2_9FUNG</name>
<dbReference type="Pfam" id="PF00498">
    <property type="entry name" value="FHA"/>
    <property type="match status" value="1"/>
</dbReference>
<dbReference type="SMART" id="SM00240">
    <property type="entry name" value="FHA"/>
    <property type="match status" value="1"/>
</dbReference>
<evidence type="ECO:0000313" key="10">
    <source>
        <dbReference type="EMBL" id="ORX88566.1"/>
    </source>
</evidence>
<dbReference type="CDD" id="cd00060">
    <property type="entry name" value="FHA"/>
    <property type="match status" value="1"/>
</dbReference>
<dbReference type="Pfam" id="PF00097">
    <property type="entry name" value="zf-C3HC4"/>
    <property type="match status" value="1"/>
</dbReference>
<dbReference type="Gene3D" id="2.60.200.20">
    <property type="match status" value="1"/>
</dbReference>
<dbReference type="GO" id="GO:0008270">
    <property type="term" value="F:zinc ion binding"/>
    <property type="evidence" value="ECO:0007669"/>
    <property type="project" value="UniProtKB-KW"/>
</dbReference>
<feature type="region of interest" description="Disordered" evidence="7">
    <location>
        <begin position="335"/>
        <end position="358"/>
    </location>
</feature>
<dbReference type="OrthoDB" id="6105938at2759"/>
<dbReference type="PROSITE" id="PS00518">
    <property type="entry name" value="ZF_RING_1"/>
    <property type="match status" value="1"/>
</dbReference>
<dbReference type="InterPro" id="IPR008984">
    <property type="entry name" value="SMAD_FHA_dom_sf"/>
</dbReference>
<evidence type="ECO:0000256" key="1">
    <source>
        <dbReference type="ARBA" id="ARBA00005797"/>
    </source>
</evidence>
<evidence type="ECO:0000256" key="2">
    <source>
        <dbReference type="ARBA" id="ARBA00017908"/>
    </source>
</evidence>
<dbReference type="Gene3D" id="3.30.40.10">
    <property type="entry name" value="Zinc/RING finger domain, C3HC4 (zinc finger)"/>
    <property type="match status" value="1"/>
</dbReference>
<dbReference type="EMBL" id="MCFE01000519">
    <property type="protein sequence ID" value="ORX88566.1"/>
    <property type="molecule type" value="Genomic_DNA"/>
</dbReference>
<keyword evidence="4 6" id="KW-0863">Zinc-finger</keyword>
<dbReference type="InParanoid" id="A0A1Y1XSU2"/>
<feature type="compositionally biased region" description="Polar residues" evidence="7">
    <location>
        <begin position="219"/>
        <end position="235"/>
    </location>
</feature>
<comment type="caution">
    <text evidence="10">The sequence shown here is derived from an EMBL/GenBank/DDBJ whole genome shotgun (WGS) entry which is preliminary data.</text>
</comment>
<comment type="similarity">
    <text evidence="1">Belongs to the CHFR family.</text>
</comment>
<evidence type="ECO:0000256" key="3">
    <source>
        <dbReference type="ARBA" id="ARBA00022723"/>
    </source>
</evidence>
<sequence>MLTLDLLPTQTTIHSKVPKRISMETDYLSFGRDKTKHYVLLANIISRQHAEIHYDNGAYYIVDFGSTNGTLINHVKIIPNTRNKLHDKDIIAFGGGGGLKPGQKVSVPDTPFYYKCSISVREQDDAPPTGLCTPKPLEKQHPAAHIVEIPSSSPICKPAESPSQRKFWNGLCNMANISEEQKPPLAFTKKLQKQEILSPEIQAASSSIRESRLPDDPFHSSTSKPTPISTVQQNSRARHQSDLQKPSQQQNPFFLGKSASLDLLNSHVIDEPVDTSISTSSHPNLQPQDPQLTINEAYQNSYHLEEKLIDLSSELSEGYFSQEYKFDLRIPTPLDSQPSLSKQGTTLAEDVSGKREGKAREIISPATPVALKESSTVEMQEDVEAPDTSNQCFKELESEITCAICWEYLVSAHFLNPCGHIFCGECISEWISANEVPQCPSCRVKFKGVPIASTTMDNIVSVVATRFLSSSEVEERTNRQQSWKEKSQKRKFTEINIEEEM</sequence>
<protein>
    <recommendedName>
        <fullName evidence="2">E3 ubiquitin-protein ligase CHFR</fullName>
    </recommendedName>
</protein>
<evidence type="ECO:0000259" key="9">
    <source>
        <dbReference type="PROSITE" id="PS50089"/>
    </source>
</evidence>
<feature type="compositionally biased region" description="Polar residues" evidence="7">
    <location>
        <begin position="243"/>
        <end position="252"/>
    </location>
</feature>
<feature type="region of interest" description="Disordered" evidence="7">
    <location>
        <begin position="201"/>
        <end position="252"/>
    </location>
</feature>
<feature type="compositionally biased region" description="Basic and acidic residues" evidence="7">
    <location>
        <begin position="209"/>
        <end position="218"/>
    </location>
</feature>
<reference evidence="10 11" key="1">
    <citation type="submission" date="2016-07" db="EMBL/GenBank/DDBJ databases">
        <title>Pervasive Adenine N6-methylation of Active Genes in Fungi.</title>
        <authorList>
            <consortium name="DOE Joint Genome Institute"/>
            <person name="Mondo S.J."/>
            <person name="Dannebaum R.O."/>
            <person name="Kuo R.C."/>
            <person name="Labutti K."/>
            <person name="Haridas S."/>
            <person name="Kuo A."/>
            <person name="Salamov A."/>
            <person name="Ahrendt S.R."/>
            <person name="Lipzen A."/>
            <person name="Sullivan W."/>
            <person name="Andreopoulos W.B."/>
            <person name="Clum A."/>
            <person name="Lindquist E."/>
            <person name="Daum C."/>
            <person name="Ramamoorthy G.K."/>
            <person name="Gryganskyi A."/>
            <person name="Culley D."/>
            <person name="Magnuson J.K."/>
            <person name="James T.Y."/>
            <person name="O'Malley M.A."/>
            <person name="Stajich J.E."/>
            <person name="Spatafora J.W."/>
            <person name="Visel A."/>
            <person name="Grigoriev I.V."/>
        </authorList>
    </citation>
    <scope>NUCLEOTIDE SEQUENCE [LARGE SCALE GENOMIC DNA]</scope>
    <source>
        <strain evidence="10 11">CBS 931.73</strain>
    </source>
</reference>
<feature type="compositionally biased region" description="Polar residues" evidence="7">
    <location>
        <begin position="335"/>
        <end position="346"/>
    </location>
</feature>
<dbReference type="InterPro" id="IPR000253">
    <property type="entry name" value="FHA_dom"/>
</dbReference>
<dbReference type="InterPro" id="IPR017907">
    <property type="entry name" value="Znf_RING_CS"/>
</dbReference>
<dbReference type="InterPro" id="IPR013083">
    <property type="entry name" value="Znf_RING/FYVE/PHD"/>
</dbReference>
<evidence type="ECO:0000259" key="8">
    <source>
        <dbReference type="PROSITE" id="PS50006"/>
    </source>
</evidence>
<evidence type="ECO:0000313" key="11">
    <source>
        <dbReference type="Proteomes" id="UP000193498"/>
    </source>
</evidence>
<dbReference type="Proteomes" id="UP000193498">
    <property type="component" value="Unassembled WGS sequence"/>
</dbReference>
<keyword evidence="3" id="KW-0479">Metal-binding</keyword>
<keyword evidence="11" id="KW-1185">Reference proteome</keyword>
<feature type="domain" description="RING-type" evidence="9">
    <location>
        <begin position="402"/>
        <end position="443"/>
    </location>
</feature>
<keyword evidence="5" id="KW-0862">Zinc</keyword>
<dbReference type="InterPro" id="IPR050923">
    <property type="entry name" value="Cell_Proc_Reg/RNA_Proc"/>
</dbReference>
<organism evidence="10 11">
    <name type="scientific">Basidiobolus meristosporus CBS 931.73</name>
    <dbReference type="NCBI Taxonomy" id="1314790"/>
    <lineage>
        <taxon>Eukaryota</taxon>
        <taxon>Fungi</taxon>
        <taxon>Fungi incertae sedis</taxon>
        <taxon>Zoopagomycota</taxon>
        <taxon>Entomophthoromycotina</taxon>
        <taxon>Basidiobolomycetes</taxon>
        <taxon>Basidiobolales</taxon>
        <taxon>Basidiobolaceae</taxon>
        <taxon>Basidiobolus</taxon>
    </lineage>
</organism>
<proteinExistence type="inferred from homology"/>
<dbReference type="PROSITE" id="PS50006">
    <property type="entry name" value="FHA_DOMAIN"/>
    <property type="match status" value="1"/>
</dbReference>
<dbReference type="SUPFAM" id="SSF57850">
    <property type="entry name" value="RING/U-box"/>
    <property type="match status" value="1"/>
</dbReference>